<feature type="transmembrane region" description="Helical" evidence="1">
    <location>
        <begin position="323"/>
        <end position="342"/>
    </location>
</feature>
<dbReference type="AlphaFoldDB" id="A0A0D3ES00"/>
<dbReference type="PANTHER" id="PTHR35135">
    <property type="entry name" value="OS05G0517800 PROTEIN"/>
    <property type="match status" value="1"/>
</dbReference>
<accession>A0A0D3ES00</accession>
<feature type="transmembrane region" description="Helical" evidence="1">
    <location>
        <begin position="157"/>
        <end position="176"/>
    </location>
</feature>
<evidence type="ECO:0000313" key="2">
    <source>
        <dbReference type="EnsemblPlants" id="OBART01G25040.1"/>
    </source>
</evidence>
<name>A0A0D3ES00_9ORYZ</name>
<keyword evidence="3" id="KW-1185">Reference proteome</keyword>
<feature type="transmembrane region" description="Helical" evidence="1">
    <location>
        <begin position="188"/>
        <end position="210"/>
    </location>
</feature>
<dbReference type="PANTHER" id="PTHR35135:SF2">
    <property type="entry name" value="OS03G0733000 PROTEIN"/>
    <property type="match status" value="1"/>
</dbReference>
<reference evidence="2" key="2">
    <citation type="submission" date="2015-03" db="UniProtKB">
        <authorList>
            <consortium name="EnsemblPlants"/>
        </authorList>
    </citation>
    <scope>IDENTIFICATION</scope>
</reference>
<organism evidence="2">
    <name type="scientific">Oryza barthii</name>
    <dbReference type="NCBI Taxonomy" id="65489"/>
    <lineage>
        <taxon>Eukaryota</taxon>
        <taxon>Viridiplantae</taxon>
        <taxon>Streptophyta</taxon>
        <taxon>Embryophyta</taxon>
        <taxon>Tracheophyta</taxon>
        <taxon>Spermatophyta</taxon>
        <taxon>Magnoliopsida</taxon>
        <taxon>Liliopsida</taxon>
        <taxon>Poales</taxon>
        <taxon>Poaceae</taxon>
        <taxon>BOP clade</taxon>
        <taxon>Oryzoideae</taxon>
        <taxon>Oryzeae</taxon>
        <taxon>Oryzinae</taxon>
        <taxon>Oryza</taxon>
    </lineage>
</organism>
<dbReference type="Gramene" id="OBART01G25040.1">
    <property type="protein sequence ID" value="OBART01G25040.1"/>
    <property type="gene ID" value="OBART01G25040"/>
</dbReference>
<keyword evidence="1" id="KW-1133">Transmembrane helix</keyword>
<dbReference type="Proteomes" id="UP000026960">
    <property type="component" value="Chromosome 1"/>
</dbReference>
<keyword evidence="1" id="KW-0812">Transmembrane</keyword>
<dbReference type="HOGENOM" id="CLU_061065_1_0_1"/>
<keyword evidence="1" id="KW-0472">Membrane</keyword>
<dbReference type="PaxDb" id="65489-OBART01G25040.1"/>
<proteinExistence type="predicted"/>
<protein>
    <submittedName>
        <fullName evidence="2">Uncharacterized protein</fullName>
    </submittedName>
</protein>
<feature type="transmembrane region" description="Helical" evidence="1">
    <location>
        <begin position="125"/>
        <end position="145"/>
    </location>
</feature>
<dbReference type="EnsemblPlants" id="OBART01G25040.1">
    <property type="protein sequence ID" value="OBART01G25040.1"/>
    <property type="gene ID" value="OBART01G25040"/>
</dbReference>
<evidence type="ECO:0000313" key="3">
    <source>
        <dbReference type="Proteomes" id="UP000026960"/>
    </source>
</evidence>
<feature type="transmembrane region" description="Helical" evidence="1">
    <location>
        <begin position="6"/>
        <end position="24"/>
    </location>
</feature>
<feature type="transmembrane region" description="Helical" evidence="1">
    <location>
        <begin position="222"/>
        <end position="240"/>
    </location>
</feature>
<reference evidence="2" key="1">
    <citation type="journal article" date="2009" name="Rice">
        <title>De Novo Next Generation Sequencing of Plant Genomes.</title>
        <authorList>
            <person name="Rounsley S."/>
            <person name="Marri P.R."/>
            <person name="Yu Y."/>
            <person name="He R."/>
            <person name="Sisneros N."/>
            <person name="Goicoechea J.L."/>
            <person name="Lee S.J."/>
            <person name="Angelova A."/>
            <person name="Kudrna D."/>
            <person name="Luo M."/>
            <person name="Affourtit J."/>
            <person name="Desany B."/>
            <person name="Knight J."/>
            <person name="Niazi F."/>
            <person name="Egholm M."/>
            <person name="Wing R.A."/>
        </authorList>
    </citation>
    <scope>NUCLEOTIDE SEQUENCE [LARGE SCALE GENOMIC DNA]</scope>
    <source>
        <strain evidence="2">cv. IRGC 105608</strain>
    </source>
</reference>
<evidence type="ECO:0000256" key="1">
    <source>
        <dbReference type="SAM" id="Phobius"/>
    </source>
</evidence>
<sequence>MALTNLVLGAAVLAAAALLFATDIRKSGAMFRRNARKIWAWLDEEMKSASAVSRRSCSTWVSYMLSMEIHNGPPKSKSGPTPPTRRLEIQIVPPPPTSKLIGPPPPPPVQNGASKKEKLGMTKPVIIVGAFLSILLYASPFVVYWSSGSNYDVIRSFYTKFDLLSIALSIISWLMFSLCQRHGVDGKTVGWAPIIVYSIGLVLYCVLLVMRFCPDGTVNDKICHTTIALLLGITLLLLLFDMFEPIKREQKTAKVLSGLAALMQLTSEALPYAGMRALCCADPAPAPVIVDLPQASSQAPVVVDPPQAPAQAPVIKNRRKLTIFVRAVDAGVTLFWAVYCAYNYDHSFFWFANVTSAVLSWGSAYVYISWALRPVAGHQAQEGDAEQ</sequence>
<feature type="transmembrane region" description="Helical" evidence="1">
    <location>
        <begin position="348"/>
        <end position="368"/>
    </location>
</feature>
<dbReference type="eggNOG" id="ENOG502R5ZE">
    <property type="taxonomic scope" value="Eukaryota"/>
</dbReference>